<evidence type="ECO:0000313" key="1">
    <source>
        <dbReference type="EMBL" id="KAJ2989975.1"/>
    </source>
</evidence>
<proteinExistence type="predicted"/>
<comment type="caution">
    <text evidence="1">The sequence shown here is derived from an EMBL/GenBank/DDBJ whole genome shotgun (WGS) entry which is preliminary data.</text>
</comment>
<accession>A0ACC1PEV0</accession>
<dbReference type="EMBL" id="JANSHE010002704">
    <property type="protein sequence ID" value="KAJ2989975.1"/>
    <property type="molecule type" value="Genomic_DNA"/>
</dbReference>
<dbReference type="Proteomes" id="UP001144978">
    <property type="component" value="Unassembled WGS sequence"/>
</dbReference>
<protein>
    <submittedName>
        <fullName evidence="1">Uncharacterized protein</fullName>
    </submittedName>
</protein>
<keyword evidence="2" id="KW-1185">Reference proteome</keyword>
<reference evidence="1" key="1">
    <citation type="submission" date="2022-08" db="EMBL/GenBank/DDBJ databases">
        <title>Genome Sequence of Pycnoporus sanguineus.</title>
        <authorList>
            <person name="Buettner E."/>
        </authorList>
    </citation>
    <scope>NUCLEOTIDE SEQUENCE</scope>
    <source>
        <strain evidence="1">CG-C14</strain>
    </source>
</reference>
<sequence length="242" mass="26865">MLLLIADTACMNYGMRPPRPPPPSQEQQKFFRRDALSGNYRFDVKLTTAWRVAAGTLALVEAATIIVKQLPARYSDELPLFTIFPWKAASSLRITPTFLVGSALAIAGGLIRVSCHQALGRFFTWQLSVQDDHKLVTTGPYSVVRHPSYVGWGLITIGIPLALLSPGSYLVESGLVDSWLNRGIAGARFSTWPSLRQGSSAGFQRRTRCCLRILARNGGRGPRRLRTNWYRLFTEIIGYPGV</sequence>
<name>A0ACC1PEV0_9APHY</name>
<gene>
    <name evidence="1" type="ORF">NUW54_g8617</name>
</gene>
<evidence type="ECO:0000313" key="2">
    <source>
        <dbReference type="Proteomes" id="UP001144978"/>
    </source>
</evidence>
<organism evidence="1 2">
    <name type="scientific">Trametes sanguinea</name>
    <dbReference type="NCBI Taxonomy" id="158606"/>
    <lineage>
        <taxon>Eukaryota</taxon>
        <taxon>Fungi</taxon>
        <taxon>Dikarya</taxon>
        <taxon>Basidiomycota</taxon>
        <taxon>Agaricomycotina</taxon>
        <taxon>Agaricomycetes</taxon>
        <taxon>Polyporales</taxon>
        <taxon>Polyporaceae</taxon>
        <taxon>Trametes</taxon>
    </lineage>
</organism>